<keyword evidence="2" id="KW-0325">Glycoprotein</keyword>
<name>A0A2T0WNX6_9BACT</name>
<reference evidence="5 6" key="1">
    <citation type="submission" date="2018-03" db="EMBL/GenBank/DDBJ databases">
        <title>Genomic Encyclopedia of Archaeal and Bacterial Type Strains, Phase II (KMG-II): from individual species to whole genera.</title>
        <authorList>
            <person name="Goeker M."/>
        </authorList>
    </citation>
    <scope>NUCLEOTIDE SEQUENCE [LARGE SCALE GENOMIC DNA]</scope>
    <source>
        <strain evidence="5 6">DSM 27929</strain>
    </source>
</reference>
<protein>
    <recommendedName>
        <fullName evidence="7">Pectate lyase</fullName>
    </recommendedName>
</protein>
<dbReference type="EMBL" id="PVTR01000004">
    <property type="protein sequence ID" value="PRY88408.1"/>
    <property type="molecule type" value="Genomic_DNA"/>
</dbReference>
<organism evidence="5 6">
    <name type="scientific">Mongoliibacter ruber</name>
    <dbReference type="NCBI Taxonomy" id="1750599"/>
    <lineage>
        <taxon>Bacteria</taxon>
        <taxon>Pseudomonadati</taxon>
        <taxon>Bacteroidota</taxon>
        <taxon>Cytophagia</taxon>
        <taxon>Cytophagales</taxon>
        <taxon>Cyclobacteriaceae</taxon>
        <taxon>Mongoliibacter</taxon>
    </lineage>
</organism>
<dbReference type="Proteomes" id="UP000238157">
    <property type="component" value="Unassembled WGS sequence"/>
</dbReference>
<evidence type="ECO:0000313" key="5">
    <source>
        <dbReference type="EMBL" id="PRY88408.1"/>
    </source>
</evidence>
<feature type="region of interest" description="Disordered" evidence="3">
    <location>
        <begin position="394"/>
        <end position="423"/>
    </location>
</feature>
<feature type="chain" id="PRO_5015480373" description="Pectate lyase" evidence="4">
    <location>
        <begin position="21"/>
        <end position="448"/>
    </location>
</feature>
<comment type="caution">
    <text evidence="5">The sequence shown here is derived from an EMBL/GenBank/DDBJ whole genome shotgun (WGS) entry which is preliminary data.</text>
</comment>
<feature type="signal peptide" evidence="4">
    <location>
        <begin position="1"/>
        <end position="20"/>
    </location>
</feature>
<dbReference type="PANTHER" id="PTHR42970">
    <property type="entry name" value="PECTATE LYASE C-RELATED"/>
    <property type="match status" value="1"/>
</dbReference>
<dbReference type="SUPFAM" id="SSF51126">
    <property type="entry name" value="Pectin lyase-like"/>
    <property type="match status" value="1"/>
</dbReference>
<accession>A0A2T0WNX6</accession>
<evidence type="ECO:0000256" key="1">
    <source>
        <dbReference type="ARBA" id="ARBA00022723"/>
    </source>
</evidence>
<dbReference type="InterPro" id="IPR052063">
    <property type="entry name" value="Polysaccharide_Lyase_1"/>
</dbReference>
<keyword evidence="1" id="KW-0479">Metal-binding</keyword>
<keyword evidence="6" id="KW-1185">Reference proteome</keyword>
<proteinExistence type="predicted"/>
<dbReference type="InterPro" id="IPR012334">
    <property type="entry name" value="Pectin_lyas_fold"/>
</dbReference>
<dbReference type="GO" id="GO:0046872">
    <property type="term" value="F:metal ion binding"/>
    <property type="evidence" value="ECO:0007669"/>
    <property type="project" value="UniProtKB-KW"/>
</dbReference>
<evidence type="ECO:0008006" key="7">
    <source>
        <dbReference type="Google" id="ProtNLM"/>
    </source>
</evidence>
<dbReference type="RefSeq" id="WP_245917197.1">
    <property type="nucleotide sequence ID" value="NZ_PVTR01000004.1"/>
</dbReference>
<evidence type="ECO:0000256" key="3">
    <source>
        <dbReference type="SAM" id="MobiDB-lite"/>
    </source>
</evidence>
<evidence type="ECO:0000313" key="6">
    <source>
        <dbReference type="Proteomes" id="UP000238157"/>
    </source>
</evidence>
<gene>
    <name evidence="5" type="ORF">CLW00_10459</name>
</gene>
<dbReference type="AlphaFoldDB" id="A0A2T0WNX6"/>
<dbReference type="InterPro" id="IPR011050">
    <property type="entry name" value="Pectin_lyase_fold/virulence"/>
</dbReference>
<dbReference type="PANTHER" id="PTHR42970:SF1">
    <property type="entry name" value="PECTATE LYASE C-RELATED"/>
    <property type="match status" value="1"/>
</dbReference>
<evidence type="ECO:0000256" key="2">
    <source>
        <dbReference type="ARBA" id="ARBA00023180"/>
    </source>
</evidence>
<evidence type="ECO:0000256" key="4">
    <source>
        <dbReference type="SAM" id="SignalP"/>
    </source>
</evidence>
<keyword evidence="4" id="KW-0732">Signal</keyword>
<dbReference type="Gene3D" id="2.160.20.10">
    <property type="entry name" value="Single-stranded right-handed beta-helix, Pectin lyase-like"/>
    <property type="match status" value="1"/>
</dbReference>
<sequence>MYKRLFIILILHFLFTDINAQENQKPLAFPTADGYGKHTTGGRGGKVYTVSNLNDSGEGSLREALEASGRRTVVFSVAGNIELEKRILITNGNLTIAGQSAPGDGITVQNHPILVRASNIIIRYIRIRVGDRSKREYDAFAGNKQKNIIIDHCSVSWGNDEVASFYDNQNFTMQWCMITEALHHSYHSSGPHGYGGIFGGRGATFHHNLIAHHFARLPRFNGARYHKQPKQEIVDFRNNVIYNWVNFTMHGGEEGNHNIVNNYFKHGPATQEEHKYRILRVLEPKGKFFIDGNFIFGDEQASQSNWLGGNWEGPVRGENIRNARASSPFPFQIQGTQTAQEAFADVLKYSGASFCRDEIDSRISYEVQEGTFTYGNKGIIDSQEDVGGWPVLKSGQAPKDSDGDGIPDEWEIARGLDPNDPDDGAKVAENSYYTYLELYLNEIVAYIP</sequence>